<dbReference type="VEuPathDB" id="TriTrypDB:TEOVI_000497500"/>
<feature type="coiled-coil region" evidence="2">
    <location>
        <begin position="884"/>
        <end position="913"/>
    </location>
</feature>
<dbReference type="EMBL" id="CZPT02002008">
    <property type="protein sequence ID" value="SCU73214.1"/>
    <property type="molecule type" value="Genomic_DNA"/>
</dbReference>
<dbReference type="InterPro" id="IPR036322">
    <property type="entry name" value="WD40_repeat_dom_sf"/>
</dbReference>
<dbReference type="InterPro" id="IPR042855">
    <property type="entry name" value="V_SNARE_CC"/>
</dbReference>
<sequence>MFENLMRWLNPSDVTAFKTEAGDPEAATLKRAQMQCVDETVDYTSYHLCAHDPVRQVVLCVGNNVPALLVARGRRQMLLQVPNCVRWIDCSIFSGTSSVLLLSPERLVLLDYAFHGISSALSPCGKRGVLFTSLHVPQGVTWGAVGCEDGTVMYWRLQESGSTQQLVWAALTTSTMNLCRPFFSAASSEWAPRGYVLSMNSCPSNPNTFIAVVAGAAGVCKWYLDENRLSRFFSLPEPQTGCGITACRYTPGASFVVAAAFDASALYIWAENGKKDKERSVALMWSVQTGCRPCSPVGGPDDEVVSSTGMYIAHSSDPPHGARSEKKSPLHFLLHSTCDIVELVINLEEKRLIQREDILSHIKAKILPLQCEGDESSSLDLCRVIPCVGPGYWLSEWKDSDLDTLLVLSEDLGPLLVRRSRYQRNVESAVPLRNVMPEPFPWDEMLLVSPPAEVTRAIWHGASLQPDPEDPWATVLACLECEGDVEGKGLQKEILLGMVPYSATGAVCFLPLTNECLPVPATVIEQNTAANARASLPTGSAVVILEEALPKHPCRTEFILRVLADEMGVSVNAVRFSPPHVEHIMTLSKEQLIFGGASVGDDGQDGEAEIIARTAKLADCRIEQRELTPQAFQLVRGGMSILLQLRNGNLVIVDLSGGVTGEGNAPAMVHYPGGLFPAGASVTSFDTVWMGRSCSAGSTGPVCEGKNSFLALFCTLSNDRGLIIWNMSDMQMLGYHREDDGRWSYDKVMLCSSTPRFSVSAGAASLVVRAPHADVSDGKSDPSAEKNSDFRGTVSFRDVFGRVIFAVELRWCAEPPGGLWYGRVGGTDTEWTLLPSSNSKDLRLSVVVSGGEVVVSADGEYTLRGVVTPGSRIVAVEVNPGWPYDALQCDLHAEDEQEKQEEERSRLRNVLGEDSPPDTTVVLWNGRKVHLYLAERLLSGEAPSNRMQPPVVGRGRSVEHVGVCMSLRVVVVMSRDANGWRWFNVLDLESGQRLAEHTMLCLCDENDLRLHTHYIEGSGLHIYVVGVSGALGHLIVSAESNVSDQLRLTAEPLEGIRHVPAPPTFRSYLQFLPPPPAVKQEQGLLKRLTTQSWEEAATKIETNVLVKKMEGAAPQHPRPDSIVERGRDGAVLSQRRSEREGSEERRGSRYSELKAVAARENVSVTEALQMMRENEVKVHERGEKISQIESKSRELAQEATTFEALARKLNQKQKNSWF</sequence>
<comment type="caution">
    <text evidence="5">The sequence shown here is derived from an EMBL/GenBank/DDBJ whole genome shotgun (WGS) entry which is preliminary data.</text>
</comment>
<feature type="region of interest" description="Disordered" evidence="3">
    <location>
        <begin position="1110"/>
        <end position="1149"/>
    </location>
</feature>
<evidence type="ECO:0000256" key="2">
    <source>
        <dbReference type="SAM" id="Coils"/>
    </source>
</evidence>
<evidence type="ECO:0000313" key="6">
    <source>
        <dbReference type="Proteomes" id="UP000195570"/>
    </source>
</evidence>
<feature type="domain" description="V-SNARE coiled-coil homology" evidence="4">
    <location>
        <begin position="1156"/>
        <end position="1216"/>
    </location>
</feature>
<dbReference type="SUPFAM" id="SSF58038">
    <property type="entry name" value="SNARE fusion complex"/>
    <property type="match status" value="1"/>
</dbReference>
<dbReference type="RefSeq" id="XP_067083611.1">
    <property type="nucleotide sequence ID" value="XM_067227510.1"/>
</dbReference>
<dbReference type="Gene3D" id="1.20.5.110">
    <property type="match status" value="1"/>
</dbReference>
<feature type="compositionally biased region" description="Basic and acidic residues" evidence="3">
    <location>
        <begin position="1117"/>
        <end position="1128"/>
    </location>
</feature>
<accession>A0A1G4IKV9</accession>
<keyword evidence="1 2" id="KW-0175">Coiled coil</keyword>
<dbReference type="GeneID" id="92378915"/>
<evidence type="ECO:0000256" key="3">
    <source>
        <dbReference type="SAM" id="MobiDB-lite"/>
    </source>
</evidence>
<gene>
    <name evidence="5" type="ORF">TEOVI_000497500</name>
</gene>
<evidence type="ECO:0000256" key="1">
    <source>
        <dbReference type="PROSITE-ProRule" id="PRU00290"/>
    </source>
</evidence>
<protein>
    <submittedName>
        <fullName evidence="5">Synaptobrevin, putative</fullName>
    </submittedName>
</protein>
<organism evidence="5 6">
    <name type="scientific">Trypanosoma equiperdum</name>
    <dbReference type="NCBI Taxonomy" id="5694"/>
    <lineage>
        <taxon>Eukaryota</taxon>
        <taxon>Discoba</taxon>
        <taxon>Euglenozoa</taxon>
        <taxon>Kinetoplastea</taxon>
        <taxon>Metakinetoplastina</taxon>
        <taxon>Trypanosomatida</taxon>
        <taxon>Trypanosomatidae</taxon>
        <taxon>Trypanosoma</taxon>
    </lineage>
</organism>
<dbReference type="Pfam" id="PF25501">
    <property type="entry name" value="DUF7914"/>
    <property type="match status" value="1"/>
</dbReference>
<feature type="compositionally biased region" description="Basic and acidic residues" evidence="3">
    <location>
        <begin position="1135"/>
        <end position="1149"/>
    </location>
</feature>
<dbReference type="Pfam" id="PF00957">
    <property type="entry name" value="Synaptobrevin"/>
    <property type="match status" value="1"/>
</dbReference>
<dbReference type="SUPFAM" id="SSF50978">
    <property type="entry name" value="WD40 repeat-like"/>
    <property type="match status" value="1"/>
</dbReference>
<evidence type="ECO:0000259" key="4">
    <source>
        <dbReference type="PROSITE" id="PS50892"/>
    </source>
</evidence>
<reference evidence="5" key="1">
    <citation type="submission" date="2016-09" db="EMBL/GenBank/DDBJ databases">
        <authorList>
            <person name="Hebert L."/>
            <person name="Moumen B."/>
        </authorList>
    </citation>
    <scope>NUCLEOTIDE SEQUENCE [LARGE SCALE GENOMIC DNA]</scope>
    <source>
        <strain evidence="5">OVI</strain>
    </source>
</reference>
<name>A0A1G4IKV9_TRYEQ</name>
<dbReference type="AlphaFoldDB" id="A0A1G4IKV9"/>
<dbReference type="InterPro" id="IPR057236">
    <property type="entry name" value="DUF7914"/>
</dbReference>
<dbReference type="Proteomes" id="UP000195570">
    <property type="component" value="Unassembled WGS sequence"/>
</dbReference>
<dbReference type="PROSITE" id="PS50892">
    <property type="entry name" value="V_SNARE"/>
    <property type="match status" value="1"/>
</dbReference>
<keyword evidence="6" id="KW-1185">Reference proteome</keyword>
<proteinExistence type="predicted"/>
<evidence type="ECO:0000313" key="5">
    <source>
        <dbReference type="EMBL" id="SCU73214.1"/>
    </source>
</evidence>